<reference evidence="1 2" key="1">
    <citation type="submission" date="2022-12" db="EMBL/GenBank/DDBJ databases">
        <title>Chromosome-level genome of Tegillarca granosa.</title>
        <authorList>
            <person name="Kim J."/>
        </authorList>
    </citation>
    <scope>NUCLEOTIDE SEQUENCE [LARGE SCALE GENOMIC DNA]</scope>
    <source>
        <strain evidence="1">Teg-2019</strain>
        <tissue evidence="1">Adductor muscle</tissue>
    </source>
</reference>
<accession>A0ABQ9EBE0</accession>
<keyword evidence="2" id="KW-1185">Reference proteome</keyword>
<proteinExistence type="predicted"/>
<protein>
    <submittedName>
        <fullName evidence="1">Uncharacterized protein</fullName>
    </submittedName>
</protein>
<evidence type="ECO:0000313" key="2">
    <source>
        <dbReference type="Proteomes" id="UP001217089"/>
    </source>
</evidence>
<comment type="caution">
    <text evidence="1">The sequence shown here is derived from an EMBL/GenBank/DDBJ whole genome shotgun (WGS) entry which is preliminary data.</text>
</comment>
<dbReference type="EMBL" id="JARBDR010000917">
    <property type="protein sequence ID" value="KAJ8302648.1"/>
    <property type="molecule type" value="Genomic_DNA"/>
</dbReference>
<sequence>MITKRNPVVFKTMVQVHSLMLSSSYLSVFNFNSLTRRDTSAYKAHAALYIFQQHLFTTKLFVIESLSGDIQICDISPEV</sequence>
<dbReference type="Proteomes" id="UP001217089">
    <property type="component" value="Unassembled WGS sequence"/>
</dbReference>
<name>A0ABQ9EBE0_TEGGR</name>
<evidence type="ECO:0000313" key="1">
    <source>
        <dbReference type="EMBL" id="KAJ8302648.1"/>
    </source>
</evidence>
<gene>
    <name evidence="1" type="ORF">KUTeg_019044</name>
</gene>
<organism evidence="1 2">
    <name type="scientific">Tegillarca granosa</name>
    <name type="common">Malaysian cockle</name>
    <name type="synonym">Anadara granosa</name>
    <dbReference type="NCBI Taxonomy" id="220873"/>
    <lineage>
        <taxon>Eukaryota</taxon>
        <taxon>Metazoa</taxon>
        <taxon>Spiralia</taxon>
        <taxon>Lophotrochozoa</taxon>
        <taxon>Mollusca</taxon>
        <taxon>Bivalvia</taxon>
        <taxon>Autobranchia</taxon>
        <taxon>Pteriomorphia</taxon>
        <taxon>Arcoida</taxon>
        <taxon>Arcoidea</taxon>
        <taxon>Arcidae</taxon>
        <taxon>Tegillarca</taxon>
    </lineage>
</organism>